<evidence type="ECO:0000313" key="1">
    <source>
        <dbReference type="EMBL" id="GAO45885.1"/>
    </source>
</evidence>
<dbReference type="EMBL" id="BACD03000001">
    <property type="protein sequence ID" value="GAO45885.1"/>
    <property type="molecule type" value="Genomic_DNA"/>
</dbReference>
<comment type="caution">
    <text evidence="1">The sequence shown here is derived from an EMBL/GenBank/DDBJ whole genome shotgun (WGS) entry which is preliminary data.</text>
</comment>
<reference evidence="1 2" key="2">
    <citation type="journal article" date="2014" name="J. Gen. Appl. Microbiol.">
        <title>The early diverging ascomycetous budding yeast Saitoella complicata has three histone deacetylases belonging to the Clr6, Hos2, and Rpd3 lineages.</title>
        <authorList>
            <person name="Nishida H."/>
            <person name="Matsumoto T."/>
            <person name="Kondo S."/>
            <person name="Hamamoto M."/>
            <person name="Yoshikawa H."/>
        </authorList>
    </citation>
    <scope>NUCLEOTIDE SEQUENCE [LARGE SCALE GENOMIC DNA]</scope>
    <source>
        <strain evidence="1 2">NRRL Y-17804</strain>
    </source>
</reference>
<reference evidence="1 2" key="1">
    <citation type="journal article" date="2011" name="J. Gen. Appl. Microbiol.">
        <title>Draft genome sequencing of the enigmatic yeast Saitoella complicata.</title>
        <authorList>
            <person name="Nishida H."/>
            <person name="Hamamoto M."/>
            <person name="Sugiyama J."/>
        </authorList>
    </citation>
    <scope>NUCLEOTIDE SEQUENCE [LARGE SCALE GENOMIC DNA]</scope>
    <source>
        <strain evidence="1 2">NRRL Y-17804</strain>
    </source>
</reference>
<sequence>MRVDNLDTGKVVAEARTVANGTEQLRRELYKPEIDGRGFWGLQPASGCLARRSYCHSAPTYSPNVPDGMGEVPTGFRVDVEGYPYGDGHGSFKSSKELQTKI</sequence>
<dbReference type="AlphaFoldDB" id="A0A0E9N919"/>
<proteinExistence type="predicted"/>
<protein>
    <submittedName>
        <fullName evidence="1">Uncharacterized protein</fullName>
    </submittedName>
</protein>
<organism evidence="1 2">
    <name type="scientific">Saitoella complicata (strain BCRC 22490 / CBS 7301 / JCM 7358 / NBRC 10748 / NRRL Y-17804)</name>
    <dbReference type="NCBI Taxonomy" id="698492"/>
    <lineage>
        <taxon>Eukaryota</taxon>
        <taxon>Fungi</taxon>
        <taxon>Dikarya</taxon>
        <taxon>Ascomycota</taxon>
        <taxon>Taphrinomycotina</taxon>
        <taxon>Taphrinomycotina incertae sedis</taxon>
        <taxon>Saitoella</taxon>
    </lineage>
</organism>
<gene>
    <name evidence="1" type="ORF">G7K_0131-t1</name>
</gene>
<accession>A0A0E9N919</accession>
<dbReference type="Proteomes" id="UP000033140">
    <property type="component" value="Unassembled WGS sequence"/>
</dbReference>
<name>A0A0E9N919_SAICN</name>
<reference evidence="1 2" key="3">
    <citation type="journal article" date="2015" name="Genome Announc.">
        <title>Draft Genome Sequence of the Archiascomycetous Yeast Saitoella complicata.</title>
        <authorList>
            <person name="Yamauchi K."/>
            <person name="Kondo S."/>
            <person name="Hamamoto M."/>
            <person name="Takahashi Y."/>
            <person name="Ogura Y."/>
            <person name="Hayashi T."/>
            <person name="Nishida H."/>
        </authorList>
    </citation>
    <scope>NUCLEOTIDE SEQUENCE [LARGE SCALE GENOMIC DNA]</scope>
    <source>
        <strain evidence="1 2">NRRL Y-17804</strain>
    </source>
</reference>
<evidence type="ECO:0000313" key="2">
    <source>
        <dbReference type="Proteomes" id="UP000033140"/>
    </source>
</evidence>
<keyword evidence="2" id="KW-1185">Reference proteome</keyword>